<accession>A0A084W2G6</accession>
<sequence>MGSFCPDGRKAPLSGNKKERAVYLQAVATHPPPGHKIIDHRRGRGLERAPVGNLRFGSGKQSANLSKPRHRSGQILTRAGIDCALLQRCSRSVEVTHVTRHGVDTTNRFGR</sequence>
<evidence type="ECO:0000256" key="1">
    <source>
        <dbReference type="SAM" id="MobiDB-lite"/>
    </source>
</evidence>
<reference evidence="2 4" key="1">
    <citation type="journal article" date="2014" name="BMC Genomics">
        <title>Genome sequence of Anopheles sinensis provides insight into genetics basis of mosquito competence for malaria parasites.</title>
        <authorList>
            <person name="Zhou D."/>
            <person name="Zhang D."/>
            <person name="Ding G."/>
            <person name="Shi L."/>
            <person name="Hou Q."/>
            <person name="Ye Y."/>
            <person name="Xu Y."/>
            <person name="Zhou H."/>
            <person name="Xiong C."/>
            <person name="Li S."/>
            <person name="Yu J."/>
            <person name="Hong S."/>
            <person name="Yu X."/>
            <person name="Zou P."/>
            <person name="Chen C."/>
            <person name="Chang X."/>
            <person name="Wang W."/>
            <person name="Lv Y."/>
            <person name="Sun Y."/>
            <person name="Ma L."/>
            <person name="Shen B."/>
            <person name="Zhu C."/>
        </authorList>
    </citation>
    <scope>NUCLEOTIDE SEQUENCE [LARGE SCALE GENOMIC DNA]</scope>
</reference>
<protein>
    <submittedName>
        <fullName evidence="2 3">ABC transporter ATP-binding protein</fullName>
    </submittedName>
</protein>
<dbReference type="EMBL" id="KE525275">
    <property type="protein sequence ID" value="KFB44410.1"/>
    <property type="molecule type" value="Genomic_DNA"/>
</dbReference>
<organism evidence="2">
    <name type="scientific">Anopheles sinensis</name>
    <name type="common">Mosquito</name>
    <dbReference type="NCBI Taxonomy" id="74873"/>
    <lineage>
        <taxon>Eukaryota</taxon>
        <taxon>Metazoa</taxon>
        <taxon>Ecdysozoa</taxon>
        <taxon>Arthropoda</taxon>
        <taxon>Hexapoda</taxon>
        <taxon>Insecta</taxon>
        <taxon>Pterygota</taxon>
        <taxon>Neoptera</taxon>
        <taxon>Endopterygota</taxon>
        <taxon>Diptera</taxon>
        <taxon>Nematocera</taxon>
        <taxon>Culicoidea</taxon>
        <taxon>Culicidae</taxon>
        <taxon>Anophelinae</taxon>
        <taxon>Anopheles</taxon>
    </lineage>
</organism>
<evidence type="ECO:0000313" key="3">
    <source>
        <dbReference type="EnsemblMetazoa" id="ASIC012356-PA"/>
    </source>
</evidence>
<evidence type="ECO:0000313" key="2">
    <source>
        <dbReference type="EMBL" id="KFB44410.1"/>
    </source>
</evidence>
<gene>
    <name evidence="2" type="ORF">ZHAS_00012356</name>
</gene>
<evidence type="ECO:0000313" key="4">
    <source>
        <dbReference type="Proteomes" id="UP000030765"/>
    </source>
</evidence>
<dbReference type="GO" id="GO:0005524">
    <property type="term" value="F:ATP binding"/>
    <property type="evidence" value="ECO:0007669"/>
    <property type="project" value="UniProtKB-KW"/>
</dbReference>
<dbReference type="EnsemblMetazoa" id="ASIC012356-RA">
    <property type="protein sequence ID" value="ASIC012356-PA"/>
    <property type="gene ID" value="ASIC012356"/>
</dbReference>
<keyword evidence="2" id="KW-0067">ATP-binding</keyword>
<name>A0A084W2G6_ANOSI</name>
<dbReference type="VEuPathDB" id="VectorBase:ASIC012356"/>
<keyword evidence="4" id="KW-1185">Reference proteome</keyword>
<dbReference type="Proteomes" id="UP000030765">
    <property type="component" value="Unassembled WGS sequence"/>
</dbReference>
<reference evidence="3" key="2">
    <citation type="submission" date="2020-05" db="UniProtKB">
        <authorList>
            <consortium name="EnsemblMetazoa"/>
        </authorList>
    </citation>
    <scope>IDENTIFICATION</scope>
</reference>
<keyword evidence="2" id="KW-0547">Nucleotide-binding</keyword>
<feature type="region of interest" description="Disordered" evidence="1">
    <location>
        <begin position="49"/>
        <end position="72"/>
    </location>
</feature>
<dbReference type="EMBL" id="ATLV01019617">
    <property type="status" value="NOT_ANNOTATED_CDS"/>
    <property type="molecule type" value="Genomic_DNA"/>
</dbReference>
<proteinExistence type="predicted"/>
<dbReference type="AlphaFoldDB" id="A0A084W2G6"/>